<dbReference type="Proteomes" id="UP001549363">
    <property type="component" value="Unassembled WGS sequence"/>
</dbReference>
<gene>
    <name evidence="1" type="ORF">ABIA69_001687</name>
</gene>
<dbReference type="InterPro" id="IPR036170">
    <property type="entry name" value="YezG-like_sf"/>
</dbReference>
<sequence length="159" mass="19416">MEEQMNDLYREIAETINELIPEDWEDFYFNGEVENGEGGVFFFYKPTNKHDYVYCRDILKKYNFNSEIYNKLMRNLLKITNSLKDLFLENGQEPWFSITMRLTSEGKLNIEYDYTKWRESKFGPSDRLEYWESKYLNNIPQDESDRIKIDRMKEFENNN</sequence>
<organism evidence="1 2">
    <name type="scientific">Lysinibacillus parviboronicapiens</name>
    <dbReference type="NCBI Taxonomy" id="436516"/>
    <lineage>
        <taxon>Bacteria</taxon>
        <taxon>Bacillati</taxon>
        <taxon>Bacillota</taxon>
        <taxon>Bacilli</taxon>
        <taxon>Bacillales</taxon>
        <taxon>Bacillaceae</taxon>
        <taxon>Lysinibacillus</taxon>
    </lineage>
</organism>
<comment type="caution">
    <text evidence="1">The sequence shown here is derived from an EMBL/GenBank/DDBJ whole genome shotgun (WGS) entry which is preliminary data.</text>
</comment>
<evidence type="ECO:0000313" key="1">
    <source>
        <dbReference type="EMBL" id="MET4560543.1"/>
    </source>
</evidence>
<dbReference type="InterPro" id="IPR006728">
    <property type="entry name" value="YezG-like"/>
</dbReference>
<dbReference type="Pfam" id="PF04634">
    <property type="entry name" value="YezG-like"/>
    <property type="match status" value="1"/>
</dbReference>
<reference evidence="1 2" key="1">
    <citation type="submission" date="2024-06" db="EMBL/GenBank/DDBJ databases">
        <title>Sorghum-associated microbial communities from plants grown in Nebraska, USA.</title>
        <authorList>
            <person name="Schachtman D."/>
        </authorList>
    </citation>
    <scope>NUCLEOTIDE SEQUENCE [LARGE SCALE GENOMIC DNA]</scope>
    <source>
        <strain evidence="1 2">736</strain>
    </source>
</reference>
<dbReference type="EMBL" id="JBEPSB010000005">
    <property type="protein sequence ID" value="MET4560543.1"/>
    <property type="molecule type" value="Genomic_DNA"/>
</dbReference>
<dbReference type="Gene3D" id="3.30.500.20">
    <property type="entry name" value="BH3703-like domains"/>
    <property type="match status" value="1"/>
</dbReference>
<dbReference type="NCBIfam" id="TIGR01741">
    <property type="entry name" value="staph_tand_hypo"/>
    <property type="match status" value="1"/>
</dbReference>
<accession>A0ABV2PHW3</accession>
<name>A0ABV2PHW3_9BACI</name>
<keyword evidence="2" id="KW-1185">Reference proteome</keyword>
<protein>
    <submittedName>
        <fullName evidence="1">Uncharacterized protein (TIGR01741 family)</fullName>
    </submittedName>
</protein>
<evidence type="ECO:0000313" key="2">
    <source>
        <dbReference type="Proteomes" id="UP001549363"/>
    </source>
</evidence>
<proteinExistence type="predicted"/>
<dbReference type="SUPFAM" id="SSF160424">
    <property type="entry name" value="BH3703-like"/>
    <property type="match status" value="1"/>
</dbReference>
<dbReference type="RefSeq" id="WP_354471500.1">
    <property type="nucleotide sequence ID" value="NZ_JBEPSB010000005.1"/>
</dbReference>